<dbReference type="OrthoDB" id="5345392at2759"/>
<dbReference type="STRING" id="45607.A0A2T0FFK5"/>
<dbReference type="Pfam" id="PF12735">
    <property type="entry name" value="IgD3_Trs65"/>
    <property type="match status" value="1"/>
</dbReference>
<dbReference type="InterPro" id="IPR055420">
    <property type="entry name" value="IgD3_Trs65"/>
</dbReference>
<dbReference type="RefSeq" id="XP_024663722.1">
    <property type="nucleotide sequence ID" value="XM_024807954.1"/>
</dbReference>
<feature type="domain" description="Trafficking protein particle complex II-specific subunit 65 IgD3" evidence="1">
    <location>
        <begin position="319"/>
        <end position="461"/>
    </location>
</feature>
<dbReference type="PANTHER" id="PTHR28159:SF1">
    <property type="entry name" value="TRAFFICKING PROTEIN PARTICLE COMPLEX II-SPECIFIC SUBUNIT 65"/>
    <property type="match status" value="1"/>
</dbReference>
<name>A0A2T0FFK5_9ASCO</name>
<evidence type="ECO:0000259" key="1">
    <source>
        <dbReference type="Pfam" id="PF12735"/>
    </source>
</evidence>
<keyword evidence="3" id="KW-1185">Reference proteome</keyword>
<dbReference type="GeneID" id="36515145"/>
<comment type="caution">
    <text evidence="2">The sequence shown here is derived from an EMBL/GenBank/DDBJ whole genome shotgun (WGS) entry which is preliminary data.</text>
</comment>
<dbReference type="GO" id="GO:0005802">
    <property type="term" value="C:trans-Golgi network"/>
    <property type="evidence" value="ECO:0007669"/>
    <property type="project" value="TreeGrafter"/>
</dbReference>
<dbReference type="InterPro" id="IPR024662">
    <property type="entry name" value="Trs65"/>
</dbReference>
<dbReference type="EMBL" id="NDIQ01000001">
    <property type="protein sequence ID" value="PRT53776.1"/>
    <property type="molecule type" value="Genomic_DNA"/>
</dbReference>
<dbReference type="Proteomes" id="UP000238350">
    <property type="component" value="Unassembled WGS sequence"/>
</dbReference>
<sequence>MLTLALLRGQDCIETEDAGVFYDERLVVRVHYSGPHINCLKLGVVFVAKLSVPNPTTNDEHEFVTALESQLDVGDAKKGENDDLIWNTEVHLRRPLFDRNVGDVVVEFSAAAIGPKLPDKPSDPVLDSLQPVNAASPFLALMEDMNPDLKVVKNENPPVELEKQTLRVPIDLSLTLNLKTVRPPREGERDTTLAQLILICDKKLARGIRVEEVGMTMNSAGTISPLGQVPLPIILPQSGECAFSYNIDCVLSHGYRRELVVEVRHTVLDDTAPATIDTTWTSIVDFDDIKGPLPKTPTLNSTPRAASDIDAVSVRSLPRSPLNGITMTYKGPNKVKLGEEFEWVLMVVNKSHRSRKLCVYFHSKEPSRPSVPRLDERPLVAELPALRQRVIQNTEAMHADCGVIALTNELRIGHMAPQSSFEAKIRLKALSRGLHSVTGSAVVDMTSGETYDTGELLNVIVE</sequence>
<proteinExistence type="predicted"/>
<dbReference type="AlphaFoldDB" id="A0A2T0FFK5"/>
<evidence type="ECO:0000313" key="2">
    <source>
        <dbReference type="EMBL" id="PRT53776.1"/>
    </source>
</evidence>
<evidence type="ECO:0000313" key="3">
    <source>
        <dbReference type="Proteomes" id="UP000238350"/>
    </source>
</evidence>
<dbReference type="GO" id="GO:1990071">
    <property type="term" value="C:TRAPPII protein complex"/>
    <property type="evidence" value="ECO:0007669"/>
    <property type="project" value="InterPro"/>
</dbReference>
<accession>A0A2T0FFK5</accession>
<protein>
    <recommendedName>
        <fullName evidence="1">Trafficking protein particle complex II-specific subunit 65 IgD3 domain-containing protein</fullName>
    </recommendedName>
</protein>
<organism evidence="2 3">
    <name type="scientific">Wickerhamiella sorbophila</name>
    <dbReference type="NCBI Taxonomy" id="45607"/>
    <lineage>
        <taxon>Eukaryota</taxon>
        <taxon>Fungi</taxon>
        <taxon>Dikarya</taxon>
        <taxon>Ascomycota</taxon>
        <taxon>Saccharomycotina</taxon>
        <taxon>Dipodascomycetes</taxon>
        <taxon>Dipodascales</taxon>
        <taxon>Trichomonascaceae</taxon>
        <taxon>Wickerhamiella</taxon>
    </lineage>
</organism>
<dbReference type="GO" id="GO:0006891">
    <property type="term" value="P:intra-Golgi vesicle-mediated transport"/>
    <property type="evidence" value="ECO:0007669"/>
    <property type="project" value="InterPro"/>
</dbReference>
<dbReference type="PANTHER" id="PTHR28159">
    <property type="entry name" value="TRAFFICKING PROTEIN PARTICLE COMPLEX II-SPECIFIC SUBUNIT 65"/>
    <property type="match status" value="1"/>
</dbReference>
<gene>
    <name evidence="2" type="ORF">B9G98_01396</name>
</gene>
<reference evidence="2 3" key="1">
    <citation type="submission" date="2017-04" db="EMBL/GenBank/DDBJ databases">
        <title>Genome sequencing of [Candida] sorbophila.</title>
        <authorList>
            <person name="Ahn J.O."/>
        </authorList>
    </citation>
    <scope>NUCLEOTIDE SEQUENCE [LARGE SCALE GENOMIC DNA]</scope>
    <source>
        <strain evidence="2 3">DS02</strain>
    </source>
</reference>